<name>A0A2C5W473_PSEPU</name>
<dbReference type="EMBL" id="PDKZ01000003">
    <property type="protein sequence ID" value="PHH38661.1"/>
    <property type="molecule type" value="Genomic_DNA"/>
</dbReference>
<reference evidence="2" key="1">
    <citation type="submission" date="2017-10" db="EMBL/GenBank/DDBJ databases">
        <title>FDA dAtabase for Regulatory Grade micrObial Sequences (FDA-ARGOS): Supporting development and validation of Infectious Disease Dx tests.</title>
        <authorList>
            <person name="Goldberg B."/>
            <person name="Campos J."/>
            <person name="Tallon L."/>
            <person name="Sadzewicz L."/>
            <person name="Ott S."/>
            <person name="Zhao X."/>
            <person name="Nagaraj S."/>
            <person name="Vavikolanu K."/>
            <person name="Aluvathingal J."/>
            <person name="Nadendla S."/>
            <person name="Geyer C."/>
            <person name="Sichtig H."/>
        </authorList>
    </citation>
    <scope>NUCLEOTIDE SEQUENCE [LARGE SCALE GENOMIC DNA]</scope>
    <source>
        <strain evidence="2">FDAARGOS_376</strain>
    </source>
</reference>
<proteinExistence type="predicted"/>
<accession>A0A2C5W473</accession>
<dbReference type="AlphaFoldDB" id="A0A2C5W473"/>
<evidence type="ECO:0000313" key="1">
    <source>
        <dbReference type="EMBL" id="PHH38661.1"/>
    </source>
</evidence>
<gene>
    <name evidence="1" type="ORF">CRX57_28465</name>
</gene>
<organism evidence="1 2">
    <name type="scientific">Pseudomonas putida</name>
    <name type="common">Arthrobacter siderocapsulatus</name>
    <dbReference type="NCBI Taxonomy" id="303"/>
    <lineage>
        <taxon>Bacteria</taxon>
        <taxon>Pseudomonadati</taxon>
        <taxon>Pseudomonadota</taxon>
        <taxon>Gammaproteobacteria</taxon>
        <taxon>Pseudomonadales</taxon>
        <taxon>Pseudomonadaceae</taxon>
        <taxon>Pseudomonas</taxon>
    </lineage>
</organism>
<dbReference type="Proteomes" id="UP000222460">
    <property type="component" value="Unassembled WGS sequence"/>
</dbReference>
<comment type="caution">
    <text evidence="1">The sequence shown here is derived from an EMBL/GenBank/DDBJ whole genome shotgun (WGS) entry which is preliminary data.</text>
</comment>
<sequence length="91" mass="10850">MLEQAITILKYEYHIAPGSYFHVETPWVKDISEIKTVIIDQDNVFTKMLSIYPNNFVMFLEQFPDYSIYRTNFPLELIPESDTYRVCFEQA</sequence>
<evidence type="ECO:0000313" key="2">
    <source>
        <dbReference type="Proteomes" id="UP000222460"/>
    </source>
</evidence>
<protein>
    <submittedName>
        <fullName evidence="1">Uncharacterized protein</fullName>
    </submittedName>
</protein>